<feature type="region of interest" description="Disordered" evidence="1">
    <location>
        <begin position="180"/>
        <end position="212"/>
    </location>
</feature>
<dbReference type="EMBL" id="LMWL01000034">
    <property type="protein sequence ID" value="KUM94889.1"/>
    <property type="molecule type" value="Genomic_DNA"/>
</dbReference>
<keyword evidence="2" id="KW-0472">Membrane</keyword>
<keyword evidence="5" id="KW-1185">Reference proteome</keyword>
<evidence type="ECO:0000256" key="1">
    <source>
        <dbReference type="SAM" id="MobiDB-lite"/>
    </source>
</evidence>
<feature type="transmembrane region" description="Helical" evidence="2">
    <location>
        <begin position="390"/>
        <end position="412"/>
    </location>
</feature>
<evidence type="ECO:0000256" key="3">
    <source>
        <dbReference type="SAM" id="SignalP"/>
    </source>
</evidence>
<keyword evidence="3" id="KW-0732">Signal</keyword>
<reference evidence="4 5" key="1">
    <citation type="submission" date="2015-10" db="EMBL/GenBank/DDBJ databases">
        <title>Draft genome sequence of Streptomyces cellostaticus DSM 40189, type strain for the species Streptomyces cellostaticus.</title>
        <authorList>
            <person name="Ruckert C."/>
            <person name="Winkler A."/>
            <person name="Kalinowski J."/>
            <person name="Kampfer P."/>
            <person name="Glaeser S."/>
        </authorList>
    </citation>
    <scope>NUCLEOTIDE SEQUENCE [LARGE SCALE GENOMIC DNA]</scope>
    <source>
        <strain evidence="4 5">DSM 40189</strain>
    </source>
</reference>
<keyword evidence="2" id="KW-0812">Transmembrane</keyword>
<sequence length="427" mass="43522">MAAVLCALAVLPGGTAAGIQDGTYAFAPDARQVTGTTDTTGAARLEPGRTYRSSLPRNGKLYYRLDLAATTTAYVPVTAVPPAHATVSATDGIRVSVRDAHGSPCGYASARFGAGLSPRPVTALGKREAGGTQCQGSGAYYVLVERVDSEASAGSGTAGSGSAQGWDLEIAPVAEPRLAEAGPTTAPGTWDSASPEPLSGEPRRRSGGAGFATARPLGEGVWRTGMAPGQTLFYKVPVDWGRRVHAVAELGSSATGRGYVGGALNLSLYNPVRGFVDDTSLGYTGTEKSAALAPLPPVEYANRYTVFSGQSAVRFAGDYYLVMHLSEQLARTFGTGPFAVTLRVRVGGQAHGAPGYAGRPVPDGVFTVTEQDREAAVTGSGGGGDTAMEALAVGGIGAGTALLLVLGGWTVAARRAQTRVSAQKPTA</sequence>
<keyword evidence="2" id="KW-1133">Transmembrane helix</keyword>
<accession>A0A101NL00</accession>
<comment type="caution">
    <text evidence="4">The sequence shown here is derived from an EMBL/GenBank/DDBJ whole genome shotgun (WGS) entry which is preliminary data.</text>
</comment>
<dbReference type="AlphaFoldDB" id="A0A101NL00"/>
<evidence type="ECO:0000313" key="5">
    <source>
        <dbReference type="Proteomes" id="UP000054241"/>
    </source>
</evidence>
<gene>
    <name evidence="4" type="ORF">AQI88_18765</name>
</gene>
<name>A0A101NL00_9ACTN</name>
<evidence type="ECO:0000313" key="4">
    <source>
        <dbReference type="EMBL" id="KUM94889.1"/>
    </source>
</evidence>
<dbReference type="STRING" id="67285.AQI88_18765"/>
<feature type="chain" id="PRO_5039056127" description="Aromatic ring-opening dioxygenase LigA" evidence="3">
    <location>
        <begin position="18"/>
        <end position="427"/>
    </location>
</feature>
<protein>
    <recommendedName>
        <fullName evidence="6">Aromatic ring-opening dioxygenase LigA</fullName>
    </recommendedName>
</protein>
<evidence type="ECO:0008006" key="6">
    <source>
        <dbReference type="Google" id="ProtNLM"/>
    </source>
</evidence>
<evidence type="ECO:0000256" key="2">
    <source>
        <dbReference type="SAM" id="Phobius"/>
    </source>
</evidence>
<organism evidence="4 5">
    <name type="scientific">Streptomyces cellostaticus</name>
    <dbReference type="NCBI Taxonomy" id="67285"/>
    <lineage>
        <taxon>Bacteria</taxon>
        <taxon>Bacillati</taxon>
        <taxon>Actinomycetota</taxon>
        <taxon>Actinomycetes</taxon>
        <taxon>Kitasatosporales</taxon>
        <taxon>Streptomycetaceae</taxon>
        <taxon>Streptomyces</taxon>
    </lineage>
</organism>
<proteinExistence type="predicted"/>
<dbReference type="Proteomes" id="UP000054241">
    <property type="component" value="Unassembled WGS sequence"/>
</dbReference>
<feature type="signal peptide" evidence="3">
    <location>
        <begin position="1"/>
        <end position="17"/>
    </location>
</feature>